<accession>A0ABP0J4M7</accession>
<evidence type="ECO:0000313" key="8">
    <source>
        <dbReference type="Proteomes" id="UP001642484"/>
    </source>
</evidence>
<dbReference type="InterPro" id="IPR044571">
    <property type="entry name" value="P4KG1-8"/>
</dbReference>
<dbReference type="EMBL" id="CAXAMN010004446">
    <property type="protein sequence ID" value="CAK9009263.1"/>
    <property type="molecule type" value="Genomic_DNA"/>
</dbReference>
<keyword evidence="2" id="KW-0808">Transferase</keyword>
<evidence type="ECO:0000256" key="5">
    <source>
        <dbReference type="ARBA" id="ARBA00022840"/>
    </source>
</evidence>
<name>A0ABP0J4M7_9DINO</name>
<evidence type="ECO:0000259" key="6">
    <source>
        <dbReference type="Pfam" id="PF00454"/>
    </source>
</evidence>
<keyword evidence="4" id="KW-0418">Kinase</keyword>
<keyword evidence="3" id="KW-0547">Nucleotide-binding</keyword>
<comment type="caution">
    <text evidence="7">The sequence shown here is derived from an EMBL/GenBank/DDBJ whole genome shotgun (WGS) entry which is preliminary data.</text>
</comment>
<dbReference type="PANTHER" id="PTHR45800">
    <property type="entry name" value="PHOSPHATIDYLINOSITOL 4-KINASE GAMMA"/>
    <property type="match status" value="1"/>
</dbReference>
<keyword evidence="5" id="KW-0067">ATP-binding</keyword>
<proteinExistence type="inferred from homology"/>
<dbReference type="InterPro" id="IPR000403">
    <property type="entry name" value="PI3/4_kinase_cat_dom"/>
</dbReference>
<feature type="domain" description="PI3K/PI4K catalytic" evidence="6">
    <location>
        <begin position="157"/>
        <end position="394"/>
    </location>
</feature>
<comment type="similarity">
    <text evidence="1">Belongs to the PI3/PI4-kinase family. Type II PI4K subfamily.</text>
</comment>
<gene>
    <name evidence="7" type="ORF">CCMP2556_LOCUS9582</name>
</gene>
<dbReference type="Pfam" id="PF00454">
    <property type="entry name" value="PI3_PI4_kinase"/>
    <property type="match status" value="1"/>
</dbReference>
<evidence type="ECO:0000256" key="3">
    <source>
        <dbReference type="ARBA" id="ARBA00022741"/>
    </source>
</evidence>
<protein>
    <recommendedName>
        <fullName evidence="6">PI3K/PI4K catalytic domain-containing protein</fullName>
    </recommendedName>
</protein>
<reference evidence="7 8" key="1">
    <citation type="submission" date="2024-02" db="EMBL/GenBank/DDBJ databases">
        <authorList>
            <person name="Chen Y."/>
            <person name="Shah S."/>
            <person name="Dougan E. K."/>
            <person name="Thang M."/>
            <person name="Chan C."/>
        </authorList>
    </citation>
    <scope>NUCLEOTIDE SEQUENCE [LARGE SCALE GENOMIC DNA]</scope>
</reference>
<dbReference type="PANTHER" id="PTHR45800:SF11">
    <property type="entry name" value="PHOSPHATIDYLINOSITOL 3-KINASE-RELATED PROTEIN KINASE"/>
    <property type="match status" value="1"/>
</dbReference>
<dbReference type="Proteomes" id="UP001642484">
    <property type="component" value="Unassembled WGS sequence"/>
</dbReference>
<organism evidence="7 8">
    <name type="scientific">Durusdinium trenchii</name>
    <dbReference type="NCBI Taxonomy" id="1381693"/>
    <lineage>
        <taxon>Eukaryota</taxon>
        <taxon>Sar</taxon>
        <taxon>Alveolata</taxon>
        <taxon>Dinophyceae</taxon>
        <taxon>Suessiales</taxon>
        <taxon>Symbiodiniaceae</taxon>
        <taxon>Durusdinium</taxon>
    </lineage>
</organism>
<evidence type="ECO:0000313" key="7">
    <source>
        <dbReference type="EMBL" id="CAK9009263.1"/>
    </source>
</evidence>
<evidence type="ECO:0000256" key="4">
    <source>
        <dbReference type="ARBA" id="ARBA00022777"/>
    </source>
</evidence>
<evidence type="ECO:0000256" key="1">
    <source>
        <dbReference type="ARBA" id="ARBA00008941"/>
    </source>
</evidence>
<evidence type="ECO:0000256" key="2">
    <source>
        <dbReference type="ARBA" id="ARBA00022679"/>
    </source>
</evidence>
<sequence>MDLATIGSQKKPATHSGYVGYDADTVKVRLHSICFSVKSTLFVSALASTPGDVLKAYIRSECRELSLVPNEQIRLLYRGIEISDGIPLAEHVSSCAELDLHFLVLAENTGIELLQCDGVPCPKVLAECLQECADGLRQAEPLLTESGCGGAYFLRGKEDEQTLAVFKPKDEEAGAPQNPRGFWGHENSRCYLPAVASAQRAVREVAAYLLDQSSGGHAQVPMTTMARCRHQSFVPAKINGEPSVVWKLGAFQAFVENAETSENFGYSVHLVEDVHRIGILDVRMVNFDRNHGNLLVQSAETDSGKSRRLVPIDHGCSLPDRLGFSLQNVVWASWPQSKKPFGRAELEYIAQLDGQADAKMLAKTLGLERSCLRLLEMTTLWLQLAAAAGCTLYQIAAALFRSDEDRPSVIEGIIASCVASAAAGVQGPSLSRSVTHCPSRKSVELGTGGIFGKVQWTAALEETFRRHCEGHFKQLLRSEAHR</sequence>
<keyword evidence="8" id="KW-1185">Reference proteome</keyword>